<accession>A0A1E3QFH7</accession>
<keyword evidence="5" id="KW-1185">Reference proteome</keyword>
<gene>
    <name evidence="4" type="ORF">LIPSTDRAFT_132792</name>
</gene>
<keyword evidence="2" id="KW-0560">Oxidoreductase</keyword>
<dbReference type="GO" id="GO:0016491">
    <property type="term" value="F:oxidoreductase activity"/>
    <property type="evidence" value="ECO:0007669"/>
    <property type="project" value="UniProtKB-KW"/>
</dbReference>
<evidence type="ECO:0000313" key="5">
    <source>
        <dbReference type="Proteomes" id="UP000094385"/>
    </source>
</evidence>
<evidence type="ECO:0000313" key="4">
    <source>
        <dbReference type="EMBL" id="ODQ76426.1"/>
    </source>
</evidence>
<proteinExistence type="inferred from homology"/>
<comment type="similarity">
    <text evidence="1">Belongs to the short-chain dehydrogenases/reductases (SDR) family.</text>
</comment>
<evidence type="ECO:0000256" key="3">
    <source>
        <dbReference type="SAM" id="MobiDB-lite"/>
    </source>
</evidence>
<organism evidence="4 5">
    <name type="scientific">Lipomyces starkeyi NRRL Y-11557</name>
    <dbReference type="NCBI Taxonomy" id="675824"/>
    <lineage>
        <taxon>Eukaryota</taxon>
        <taxon>Fungi</taxon>
        <taxon>Dikarya</taxon>
        <taxon>Ascomycota</taxon>
        <taxon>Saccharomycotina</taxon>
        <taxon>Lipomycetes</taxon>
        <taxon>Lipomycetales</taxon>
        <taxon>Lipomycetaceae</taxon>
        <taxon>Lipomyces</taxon>
    </lineage>
</organism>
<dbReference type="AlphaFoldDB" id="A0A1E3QFH7"/>
<protein>
    <recommendedName>
        <fullName evidence="6">Ketoreductase (KR) domain-containing protein</fullName>
    </recommendedName>
</protein>
<dbReference type="PANTHER" id="PTHR24320:SF285">
    <property type="entry name" value="RETINOL DEHYDROGENASE 14"/>
    <property type="match status" value="1"/>
</dbReference>
<evidence type="ECO:0000256" key="2">
    <source>
        <dbReference type="ARBA" id="ARBA00023002"/>
    </source>
</evidence>
<dbReference type="EMBL" id="KV454289">
    <property type="protein sequence ID" value="ODQ76426.1"/>
    <property type="molecule type" value="Genomic_DNA"/>
</dbReference>
<dbReference type="Proteomes" id="UP000094385">
    <property type="component" value="Unassembled WGS sequence"/>
</dbReference>
<name>A0A1E3QFH7_LIPST</name>
<dbReference type="InterPro" id="IPR036291">
    <property type="entry name" value="NAD(P)-bd_dom_sf"/>
</dbReference>
<feature type="compositionally biased region" description="Basic and acidic residues" evidence="3">
    <location>
        <begin position="54"/>
        <end position="64"/>
    </location>
</feature>
<evidence type="ECO:0000256" key="1">
    <source>
        <dbReference type="ARBA" id="ARBA00006484"/>
    </source>
</evidence>
<reference evidence="4 5" key="1">
    <citation type="journal article" date="2016" name="Proc. Natl. Acad. Sci. U.S.A.">
        <title>Comparative genomics of biotechnologically important yeasts.</title>
        <authorList>
            <person name="Riley R."/>
            <person name="Haridas S."/>
            <person name="Wolfe K.H."/>
            <person name="Lopes M.R."/>
            <person name="Hittinger C.T."/>
            <person name="Goeker M."/>
            <person name="Salamov A.A."/>
            <person name="Wisecaver J.H."/>
            <person name="Long T.M."/>
            <person name="Calvey C.H."/>
            <person name="Aerts A.L."/>
            <person name="Barry K.W."/>
            <person name="Choi C."/>
            <person name="Clum A."/>
            <person name="Coughlan A.Y."/>
            <person name="Deshpande S."/>
            <person name="Douglass A.P."/>
            <person name="Hanson S.J."/>
            <person name="Klenk H.-P."/>
            <person name="LaButti K.M."/>
            <person name="Lapidus A."/>
            <person name="Lindquist E.A."/>
            <person name="Lipzen A.M."/>
            <person name="Meier-Kolthoff J.P."/>
            <person name="Ohm R.A."/>
            <person name="Otillar R.P."/>
            <person name="Pangilinan J.L."/>
            <person name="Peng Y."/>
            <person name="Rokas A."/>
            <person name="Rosa C.A."/>
            <person name="Scheuner C."/>
            <person name="Sibirny A.A."/>
            <person name="Slot J.C."/>
            <person name="Stielow J.B."/>
            <person name="Sun H."/>
            <person name="Kurtzman C.P."/>
            <person name="Blackwell M."/>
            <person name="Grigoriev I.V."/>
            <person name="Jeffries T.W."/>
        </authorList>
    </citation>
    <scope>NUCLEOTIDE SEQUENCE [LARGE SCALE GENOMIC DNA]</scope>
    <source>
        <strain evidence="4 5">NRRL Y-11557</strain>
    </source>
</reference>
<dbReference type="PANTHER" id="PTHR24320">
    <property type="entry name" value="RETINOL DEHYDROGENASE"/>
    <property type="match status" value="1"/>
</dbReference>
<evidence type="ECO:0008006" key="6">
    <source>
        <dbReference type="Google" id="ProtNLM"/>
    </source>
</evidence>
<feature type="region of interest" description="Disordered" evidence="3">
    <location>
        <begin position="54"/>
        <end position="78"/>
    </location>
</feature>
<dbReference type="OrthoDB" id="191139at2759"/>
<dbReference type="STRING" id="675824.A0A1E3QFH7"/>
<feature type="compositionally biased region" description="Low complexity" evidence="3">
    <location>
        <begin position="65"/>
        <end position="78"/>
    </location>
</feature>
<dbReference type="Gene3D" id="3.40.50.720">
    <property type="entry name" value="NAD(P)-binding Rossmann-like Domain"/>
    <property type="match status" value="1"/>
</dbReference>
<sequence>MDAHGRKVIVWTGTTSGLNFLALEQLLVKSAHSHGTYGSHFHGKIAPEGIEKIRRRSADSRDRTASVSSKSSTASSSTLETPRLHLILALRDPSSEHAIDALQRFRQLAEQSGSLVEGIDCDLSSFRETRNFASKVLGKNLDISTVVLGAGISCWGPPSFTEERCEMGMTVNHLSQWLLVALLSPRIKDRVVFVGSSLYKNADLSGVMTRTKKGKSVGPIPKAISYAATKAVQALCLGGWEQFFQGTNVDVILCTPGTLRICGRRCFQSQRIMLTL</sequence>
<dbReference type="SUPFAM" id="SSF51735">
    <property type="entry name" value="NAD(P)-binding Rossmann-fold domains"/>
    <property type="match status" value="1"/>
</dbReference>